<protein>
    <submittedName>
        <fullName evidence="1">Uncharacterized protein</fullName>
    </submittedName>
</protein>
<name>A0A175WGH8_9PEZI</name>
<organism evidence="1 2">
    <name type="scientific">Madurella mycetomatis</name>
    <dbReference type="NCBI Taxonomy" id="100816"/>
    <lineage>
        <taxon>Eukaryota</taxon>
        <taxon>Fungi</taxon>
        <taxon>Dikarya</taxon>
        <taxon>Ascomycota</taxon>
        <taxon>Pezizomycotina</taxon>
        <taxon>Sordariomycetes</taxon>
        <taxon>Sordariomycetidae</taxon>
        <taxon>Sordariales</taxon>
        <taxon>Sordariales incertae sedis</taxon>
        <taxon>Madurella</taxon>
    </lineage>
</organism>
<dbReference type="AlphaFoldDB" id="A0A175WGH8"/>
<evidence type="ECO:0000313" key="1">
    <source>
        <dbReference type="EMBL" id="KXX82786.1"/>
    </source>
</evidence>
<comment type="caution">
    <text evidence="1">The sequence shown here is derived from an EMBL/GenBank/DDBJ whole genome shotgun (WGS) entry which is preliminary data.</text>
</comment>
<proteinExistence type="predicted"/>
<sequence length="187" mass="22555">MCKLINYVHNNPYCNEYCIEAGGERHMVTCKAANTDACRQQQQQNETVTVHRDHCWVHYNMLFIQPLKPAFDNFLRTYEVAFPGGSTGPVFDRLDFYVRVCVLDFFNILTIHFMRRHWHWLEERVHREQAGRTAAFAYEGAQREWEDEFKTILEGARRVYRQVRAEAHWEGQTEEFVRWFRDHPYYP</sequence>
<accession>A0A175WGH8</accession>
<gene>
    <name evidence="1" type="ORF">MMYC01_200769</name>
</gene>
<dbReference type="Proteomes" id="UP000078237">
    <property type="component" value="Unassembled WGS sequence"/>
</dbReference>
<dbReference type="VEuPathDB" id="FungiDB:MMYC01_200769"/>
<evidence type="ECO:0000313" key="2">
    <source>
        <dbReference type="Proteomes" id="UP000078237"/>
    </source>
</evidence>
<keyword evidence="2" id="KW-1185">Reference proteome</keyword>
<dbReference type="EMBL" id="LCTW02000008">
    <property type="protein sequence ID" value="KXX82786.1"/>
    <property type="molecule type" value="Genomic_DNA"/>
</dbReference>
<reference evidence="1 2" key="1">
    <citation type="journal article" date="2016" name="Genome Announc.">
        <title>Genome Sequence of Madurella mycetomatis mm55, Isolated from a Human Mycetoma Case in Sudan.</title>
        <authorList>
            <person name="Smit S."/>
            <person name="Derks M.F."/>
            <person name="Bervoets S."/>
            <person name="Fahal A."/>
            <person name="van Leeuwen W."/>
            <person name="van Belkum A."/>
            <person name="van de Sande W.W."/>
        </authorList>
    </citation>
    <scope>NUCLEOTIDE SEQUENCE [LARGE SCALE GENOMIC DNA]</scope>
    <source>
        <strain evidence="2">mm55</strain>
    </source>
</reference>